<comment type="subcellular location">
    <subcellularLocation>
        <location evidence="1">Cell membrane</location>
        <topology evidence="1">Lipid-anchor</topology>
        <topology evidence="1">GPI-anchor</topology>
    </subcellularLocation>
</comment>
<evidence type="ECO:0000256" key="5">
    <source>
        <dbReference type="ARBA" id="ARBA00023136"/>
    </source>
</evidence>
<dbReference type="GO" id="GO:0005886">
    <property type="term" value="C:plasma membrane"/>
    <property type="evidence" value="ECO:0007669"/>
    <property type="project" value="UniProtKB-SubCell"/>
</dbReference>
<proteinExistence type="predicted"/>
<keyword evidence="8" id="KW-1185">Reference proteome</keyword>
<evidence type="ECO:0000256" key="4">
    <source>
        <dbReference type="ARBA" id="ARBA00022729"/>
    </source>
</evidence>
<evidence type="ECO:0000256" key="3">
    <source>
        <dbReference type="ARBA" id="ARBA00022622"/>
    </source>
</evidence>
<dbReference type="GO" id="GO:0009834">
    <property type="term" value="P:plant-type secondary cell wall biogenesis"/>
    <property type="evidence" value="ECO:0007669"/>
    <property type="project" value="TreeGrafter"/>
</dbReference>
<evidence type="ECO:0000256" key="1">
    <source>
        <dbReference type="ARBA" id="ARBA00004609"/>
    </source>
</evidence>
<dbReference type="AlphaFoldDB" id="A0AAW0JVI0"/>
<feature type="region of interest" description="Disordered" evidence="6">
    <location>
        <begin position="43"/>
        <end position="82"/>
    </location>
</feature>
<keyword evidence="3" id="KW-0325">Glycoprotein</keyword>
<evidence type="ECO:0000256" key="6">
    <source>
        <dbReference type="SAM" id="MobiDB-lite"/>
    </source>
</evidence>
<evidence type="ECO:0000256" key="2">
    <source>
        <dbReference type="ARBA" id="ARBA00022475"/>
    </source>
</evidence>
<keyword evidence="3" id="KW-0449">Lipoprotein</keyword>
<evidence type="ECO:0000313" key="7">
    <source>
        <dbReference type="EMBL" id="KAK7830136.1"/>
    </source>
</evidence>
<dbReference type="PANTHER" id="PTHR32077">
    <property type="entry name" value="FASCICLIN-LIKE ARABINOGALACTAN PROTEIN"/>
    <property type="match status" value="1"/>
</dbReference>
<dbReference type="Proteomes" id="UP000237347">
    <property type="component" value="Unassembled WGS sequence"/>
</dbReference>
<dbReference type="GO" id="GO:0098552">
    <property type="term" value="C:side of membrane"/>
    <property type="evidence" value="ECO:0007669"/>
    <property type="project" value="UniProtKB-KW"/>
</dbReference>
<keyword evidence="4" id="KW-0732">Signal</keyword>
<evidence type="ECO:0000313" key="8">
    <source>
        <dbReference type="Proteomes" id="UP000237347"/>
    </source>
</evidence>
<keyword evidence="5" id="KW-0472">Membrane</keyword>
<gene>
    <name evidence="7" type="primary">FLA11_2</name>
    <name evidence="7" type="ORF">CFP56_028541</name>
</gene>
<dbReference type="PANTHER" id="PTHR32077:SF65">
    <property type="entry name" value="FASCICLIN-LIKE ARABINOGALACTAN PROTEIN 11"/>
    <property type="match status" value="1"/>
</dbReference>
<keyword evidence="2" id="KW-1003">Cell membrane</keyword>
<comment type="caution">
    <text evidence="7">The sequence shown here is derived from an EMBL/GenBank/DDBJ whole genome shotgun (WGS) entry which is preliminary data.</text>
</comment>
<protein>
    <submittedName>
        <fullName evidence="7">Fasciclin-like arabinogalactan protein 11</fullName>
    </submittedName>
</protein>
<name>A0AAW0JVI0_QUESU</name>
<dbReference type="EMBL" id="PKMF04000468">
    <property type="protein sequence ID" value="KAK7830136.1"/>
    <property type="molecule type" value="Genomic_DNA"/>
</dbReference>
<organism evidence="7 8">
    <name type="scientific">Quercus suber</name>
    <name type="common">Cork oak</name>
    <dbReference type="NCBI Taxonomy" id="58331"/>
    <lineage>
        <taxon>Eukaryota</taxon>
        <taxon>Viridiplantae</taxon>
        <taxon>Streptophyta</taxon>
        <taxon>Embryophyta</taxon>
        <taxon>Tracheophyta</taxon>
        <taxon>Spermatophyta</taxon>
        <taxon>Magnoliopsida</taxon>
        <taxon>eudicotyledons</taxon>
        <taxon>Gunneridae</taxon>
        <taxon>Pentapetalae</taxon>
        <taxon>rosids</taxon>
        <taxon>fabids</taxon>
        <taxon>Fagales</taxon>
        <taxon>Fagaceae</taxon>
        <taxon>Quercus</taxon>
    </lineage>
</organism>
<keyword evidence="3" id="KW-0336">GPI-anchor</keyword>
<sequence>MTAGNQVNISTGLVNTTLGGTVYSDNQLDIYQVEKVLLPLDIFNPKPKRKAPAPAPTLSTPKTKDNDDESQSDATKVNESSP</sequence>
<accession>A0AAW0JVI0</accession>
<feature type="compositionally biased region" description="Polar residues" evidence="6">
    <location>
        <begin position="72"/>
        <end position="82"/>
    </location>
</feature>
<reference evidence="7 8" key="1">
    <citation type="journal article" date="2018" name="Sci. Data">
        <title>The draft genome sequence of cork oak.</title>
        <authorList>
            <person name="Ramos A.M."/>
            <person name="Usie A."/>
            <person name="Barbosa P."/>
            <person name="Barros P.M."/>
            <person name="Capote T."/>
            <person name="Chaves I."/>
            <person name="Simoes F."/>
            <person name="Abreu I."/>
            <person name="Carrasquinho I."/>
            <person name="Faro C."/>
            <person name="Guimaraes J.B."/>
            <person name="Mendonca D."/>
            <person name="Nobrega F."/>
            <person name="Rodrigues L."/>
            <person name="Saibo N.J.M."/>
            <person name="Varela M.C."/>
            <person name="Egas C."/>
            <person name="Matos J."/>
            <person name="Miguel C.M."/>
            <person name="Oliveira M.M."/>
            <person name="Ricardo C.P."/>
            <person name="Goncalves S."/>
        </authorList>
    </citation>
    <scope>NUCLEOTIDE SEQUENCE [LARGE SCALE GENOMIC DNA]</scope>
    <source>
        <strain evidence="8">cv. HL8</strain>
    </source>
</reference>
<dbReference type="InterPro" id="IPR045003">
    <property type="entry name" value="FLA_A"/>
</dbReference>